<evidence type="ECO:0000259" key="7">
    <source>
        <dbReference type="PROSITE" id="PS50054"/>
    </source>
</evidence>
<protein>
    <recommendedName>
        <fullName evidence="2">protein-tyrosine-phosphatase</fullName>
        <ecNumber evidence="2">3.1.3.48</ecNumber>
    </recommendedName>
</protein>
<dbReference type="GO" id="GO:0004725">
    <property type="term" value="F:protein tyrosine phosphatase activity"/>
    <property type="evidence" value="ECO:0007669"/>
    <property type="project" value="UniProtKB-EC"/>
</dbReference>
<gene>
    <name evidence="9" type="ORF">DNG_07944</name>
</gene>
<evidence type="ECO:0000256" key="4">
    <source>
        <dbReference type="ARBA" id="ARBA00022912"/>
    </source>
</evidence>
<keyword evidence="4" id="KW-0904">Protein phosphatase</keyword>
<organism evidence="9 10">
    <name type="scientific">Cephalotrichum gorgonifer</name>
    <dbReference type="NCBI Taxonomy" id="2041049"/>
    <lineage>
        <taxon>Eukaryota</taxon>
        <taxon>Fungi</taxon>
        <taxon>Dikarya</taxon>
        <taxon>Ascomycota</taxon>
        <taxon>Pezizomycotina</taxon>
        <taxon>Sordariomycetes</taxon>
        <taxon>Hypocreomycetidae</taxon>
        <taxon>Microascales</taxon>
        <taxon>Microascaceae</taxon>
        <taxon>Cephalotrichum</taxon>
    </lineage>
</organism>
<feature type="compositionally biased region" description="Basic and acidic residues" evidence="6">
    <location>
        <begin position="291"/>
        <end position="303"/>
    </location>
</feature>
<dbReference type="PROSITE" id="PS50056">
    <property type="entry name" value="TYR_PHOSPHATASE_2"/>
    <property type="match status" value="1"/>
</dbReference>
<evidence type="ECO:0000256" key="6">
    <source>
        <dbReference type="SAM" id="MobiDB-lite"/>
    </source>
</evidence>
<dbReference type="PANTHER" id="PTHR45848:SF4">
    <property type="entry name" value="DUAL SPECIFICITY PROTEIN PHOSPHATASE 12"/>
    <property type="match status" value="1"/>
</dbReference>
<reference evidence="9" key="1">
    <citation type="submission" date="2018-03" db="EMBL/GenBank/DDBJ databases">
        <authorList>
            <person name="Guldener U."/>
        </authorList>
    </citation>
    <scope>NUCLEOTIDE SEQUENCE</scope>
</reference>
<dbReference type="InterPro" id="IPR016278">
    <property type="entry name" value="DUSP12"/>
</dbReference>
<evidence type="ECO:0000313" key="9">
    <source>
        <dbReference type="EMBL" id="SPO05257.1"/>
    </source>
</evidence>
<dbReference type="SMART" id="SM00195">
    <property type="entry name" value="DSPc"/>
    <property type="match status" value="1"/>
</dbReference>
<feature type="active site" description="Phosphocysteine intermediate" evidence="5">
    <location>
        <position position="123"/>
    </location>
</feature>
<evidence type="ECO:0000313" key="10">
    <source>
        <dbReference type="Proteomes" id="UP001187682"/>
    </source>
</evidence>
<sequence>MALNRIDGSEDLYVGALFTLRRPDKLEEMGITHIVSALNLSAAELEKDGLTAWKTVRERFRHLVVDVDDMDDEDILMHFPAAVRFIEEGLYPSQGGDDGNDGEEDSGKKGEKGKPTGSVYVHCAMGKSRSVSLVVAYLLWKHPQRFGRYPDSGADPNSKKEGAREAVKKAVEWVRRSRSIADPNWGFRTQLQLWWEMGCPEDVESHPAYRRWAYKREIERSVAVGMAPELKFEDEMVVVLPAGAGGEEVRSTGAGAASPATPIQGPELRCRKCRNTLATAEYIVSLGHDDKEKDGRAADDKESAAPTWPLPLVPSSPTARTCGHYFIEPLSWMRATLEEGLLEGRLACPRERCGASVGRYSWKGLQCSCGEWVTPAFSLQKGRVDLKGRTAAGTPVGGVGIRMPPRLA</sequence>
<name>A0AAE8N3E8_9PEZI</name>
<feature type="domain" description="Tyrosine-protein phosphatase" evidence="7">
    <location>
        <begin position="4"/>
        <end position="200"/>
    </location>
</feature>
<dbReference type="EMBL" id="ONZQ02000012">
    <property type="protein sequence ID" value="SPO05257.1"/>
    <property type="molecule type" value="Genomic_DNA"/>
</dbReference>
<comment type="caution">
    <text evidence="9">The sequence shown here is derived from an EMBL/GenBank/DDBJ whole genome shotgun (WGS) entry which is preliminary data.</text>
</comment>
<evidence type="ECO:0000256" key="2">
    <source>
        <dbReference type="ARBA" id="ARBA00013064"/>
    </source>
</evidence>
<accession>A0AAE8N3E8</accession>
<dbReference type="PANTHER" id="PTHR45848">
    <property type="entry name" value="DUAL SPECIFICITY PROTEIN PHOSPHATASE 12 FAMILY MEMBER"/>
    <property type="match status" value="1"/>
</dbReference>
<comment type="similarity">
    <text evidence="1">Belongs to the protein-tyrosine phosphatase family. Non-receptor class dual specificity subfamily.</text>
</comment>
<feature type="region of interest" description="Disordered" evidence="6">
    <location>
        <begin position="91"/>
        <end position="117"/>
    </location>
</feature>
<feature type="domain" description="Tyrosine specific protein phosphatases" evidence="8">
    <location>
        <begin position="108"/>
        <end position="178"/>
    </location>
</feature>
<dbReference type="GO" id="GO:0008138">
    <property type="term" value="F:protein tyrosine/serine/threonine phosphatase activity"/>
    <property type="evidence" value="ECO:0007669"/>
    <property type="project" value="InterPro"/>
</dbReference>
<dbReference type="InterPro" id="IPR029021">
    <property type="entry name" value="Prot-tyrosine_phosphatase-like"/>
</dbReference>
<dbReference type="InterPro" id="IPR000387">
    <property type="entry name" value="Tyr_Pase_dom"/>
</dbReference>
<dbReference type="Gene3D" id="3.90.190.10">
    <property type="entry name" value="Protein tyrosine phosphatase superfamily"/>
    <property type="match status" value="1"/>
</dbReference>
<proteinExistence type="inferred from homology"/>
<dbReference type="Proteomes" id="UP001187682">
    <property type="component" value="Unassembled WGS sequence"/>
</dbReference>
<evidence type="ECO:0000256" key="5">
    <source>
        <dbReference type="PIRSR" id="PIRSR000941-50"/>
    </source>
</evidence>
<keyword evidence="3" id="KW-0378">Hydrolase</keyword>
<feature type="region of interest" description="Disordered" evidence="6">
    <location>
        <begin position="291"/>
        <end position="312"/>
    </location>
</feature>
<evidence type="ECO:0000256" key="3">
    <source>
        <dbReference type="ARBA" id="ARBA00022801"/>
    </source>
</evidence>
<dbReference type="SUPFAM" id="SSF52799">
    <property type="entry name" value="(Phosphotyrosine protein) phosphatases II"/>
    <property type="match status" value="1"/>
</dbReference>
<dbReference type="InterPro" id="IPR020422">
    <property type="entry name" value="TYR_PHOSPHATASE_DUAL_dom"/>
</dbReference>
<dbReference type="AlphaFoldDB" id="A0AAE8N3E8"/>
<dbReference type="GO" id="GO:0005634">
    <property type="term" value="C:nucleus"/>
    <property type="evidence" value="ECO:0007669"/>
    <property type="project" value="TreeGrafter"/>
</dbReference>
<feature type="compositionally biased region" description="Basic and acidic residues" evidence="6">
    <location>
        <begin position="105"/>
        <end position="114"/>
    </location>
</feature>
<dbReference type="PROSITE" id="PS50054">
    <property type="entry name" value="TYR_PHOSPHATASE_DUAL"/>
    <property type="match status" value="1"/>
</dbReference>
<evidence type="ECO:0000259" key="8">
    <source>
        <dbReference type="PROSITE" id="PS50056"/>
    </source>
</evidence>
<dbReference type="EC" id="3.1.3.48" evidence="2"/>
<dbReference type="PIRSF" id="PIRSF000941">
    <property type="entry name" value="DUSP12"/>
    <property type="match status" value="1"/>
</dbReference>
<keyword evidence="10" id="KW-1185">Reference proteome</keyword>
<evidence type="ECO:0000256" key="1">
    <source>
        <dbReference type="ARBA" id="ARBA00008601"/>
    </source>
</evidence>